<reference evidence="1" key="1">
    <citation type="submission" date="2023-10" db="EMBL/GenBank/DDBJ databases">
        <title>Genome assemblies of two species of porcelain crab, Petrolisthes cinctipes and Petrolisthes manimaculis (Anomura: Porcellanidae).</title>
        <authorList>
            <person name="Angst P."/>
        </authorList>
    </citation>
    <scope>NUCLEOTIDE SEQUENCE</scope>
    <source>
        <strain evidence="1">PB745_01</strain>
        <tissue evidence="1">Gill</tissue>
    </source>
</reference>
<dbReference type="PANTHER" id="PTHR10773:SF19">
    <property type="match status" value="1"/>
</dbReference>
<evidence type="ECO:0000313" key="2">
    <source>
        <dbReference type="Proteomes" id="UP001286313"/>
    </source>
</evidence>
<evidence type="ECO:0000313" key="1">
    <source>
        <dbReference type="EMBL" id="KAK3887881.1"/>
    </source>
</evidence>
<gene>
    <name evidence="1" type="ORF">Pcinc_008031</name>
</gene>
<dbReference type="PANTHER" id="PTHR10773">
    <property type="entry name" value="DNA-DIRECTED RNA POLYMERASES I, II, AND III SUBUNIT RPABC2"/>
    <property type="match status" value="1"/>
</dbReference>
<sequence length="189" mass="21439">MTATPESDQRGAHSPTKKKPDIVVECVCEHIRSLPTVTSHYTRAKSPHRRYLSTEMSLSQMYEQYCMWMDEHHRGVEVVKNSYYNKVFNTRFNLGFAPVKMDTCNTCDRLGASIMKLSGDESRSDELESVREELAKHKTLSEAEQAVLTAIDKGNKVTHSCLVTDTLGILNRSCVSMQPSLQNMTMFIL</sequence>
<protein>
    <submittedName>
        <fullName evidence="1">Uncharacterized protein</fullName>
    </submittedName>
</protein>
<accession>A0AAE1GA19</accession>
<dbReference type="EMBL" id="JAWQEG010000602">
    <property type="protein sequence ID" value="KAK3887881.1"/>
    <property type="molecule type" value="Genomic_DNA"/>
</dbReference>
<keyword evidence="2" id="KW-1185">Reference proteome</keyword>
<name>A0AAE1GA19_PETCI</name>
<dbReference type="AlphaFoldDB" id="A0AAE1GA19"/>
<proteinExistence type="predicted"/>
<organism evidence="1 2">
    <name type="scientific">Petrolisthes cinctipes</name>
    <name type="common">Flat porcelain crab</name>
    <dbReference type="NCBI Taxonomy" id="88211"/>
    <lineage>
        <taxon>Eukaryota</taxon>
        <taxon>Metazoa</taxon>
        <taxon>Ecdysozoa</taxon>
        <taxon>Arthropoda</taxon>
        <taxon>Crustacea</taxon>
        <taxon>Multicrustacea</taxon>
        <taxon>Malacostraca</taxon>
        <taxon>Eumalacostraca</taxon>
        <taxon>Eucarida</taxon>
        <taxon>Decapoda</taxon>
        <taxon>Pleocyemata</taxon>
        <taxon>Anomura</taxon>
        <taxon>Galatheoidea</taxon>
        <taxon>Porcellanidae</taxon>
        <taxon>Petrolisthes</taxon>
    </lineage>
</organism>
<dbReference type="Proteomes" id="UP001286313">
    <property type="component" value="Unassembled WGS sequence"/>
</dbReference>
<comment type="caution">
    <text evidence="1">The sequence shown here is derived from an EMBL/GenBank/DDBJ whole genome shotgun (WGS) entry which is preliminary data.</text>
</comment>